<evidence type="ECO:0000256" key="1">
    <source>
        <dbReference type="ARBA" id="ARBA00022679"/>
    </source>
</evidence>
<proteinExistence type="predicted"/>
<keyword evidence="1" id="KW-0808">Transferase</keyword>
<name>A0A919F327_9ACTN</name>
<dbReference type="InterPro" id="IPR014030">
    <property type="entry name" value="Ketoacyl_synth_N"/>
</dbReference>
<reference evidence="4" key="1">
    <citation type="journal article" date="2019" name="Int. J. Syst. Evol. Microbiol.">
        <title>The Global Catalogue of Microorganisms (GCM) 10K type strain sequencing project: providing services to taxonomists for standard genome sequencing and annotation.</title>
        <authorList>
            <consortium name="The Broad Institute Genomics Platform"/>
            <consortium name="The Broad Institute Genome Sequencing Center for Infectious Disease"/>
            <person name="Wu L."/>
            <person name="Ma J."/>
        </authorList>
    </citation>
    <scope>NUCLEOTIDE SEQUENCE [LARGE SCALE GENOMIC DNA]</scope>
    <source>
        <strain evidence="4">JCM 4253</strain>
    </source>
</reference>
<protein>
    <recommendedName>
        <fullName evidence="2">Beta-ketoacyl synthase-like N-terminal domain-containing protein</fullName>
    </recommendedName>
</protein>
<dbReference type="Gene3D" id="3.40.47.10">
    <property type="match status" value="1"/>
</dbReference>
<evidence type="ECO:0000313" key="4">
    <source>
        <dbReference type="Proteomes" id="UP000619355"/>
    </source>
</evidence>
<organism evidence="3 4">
    <name type="scientific">Streptomyces capoamus</name>
    <dbReference type="NCBI Taxonomy" id="68183"/>
    <lineage>
        <taxon>Bacteria</taxon>
        <taxon>Bacillati</taxon>
        <taxon>Actinomycetota</taxon>
        <taxon>Actinomycetes</taxon>
        <taxon>Kitasatosporales</taxon>
        <taxon>Streptomycetaceae</taxon>
        <taxon>Streptomyces</taxon>
    </lineage>
</organism>
<dbReference type="GO" id="GO:0006633">
    <property type="term" value="P:fatty acid biosynthetic process"/>
    <property type="evidence" value="ECO:0007669"/>
    <property type="project" value="TreeGrafter"/>
</dbReference>
<keyword evidence="4" id="KW-1185">Reference proteome</keyword>
<dbReference type="InterPro" id="IPR016039">
    <property type="entry name" value="Thiolase-like"/>
</dbReference>
<evidence type="ECO:0000313" key="3">
    <source>
        <dbReference type="EMBL" id="GHG74598.1"/>
    </source>
</evidence>
<feature type="domain" description="Beta-ketoacyl synthase-like N-terminal" evidence="2">
    <location>
        <begin position="48"/>
        <end position="175"/>
    </location>
</feature>
<dbReference type="InterPro" id="IPR000794">
    <property type="entry name" value="Beta-ketoacyl_synthase"/>
</dbReference>
<dbReference type="SUPFAM" id="SSF53901">
    <property type="entry name" value="Thiolase-like"/>
    <property type="match status" value="1"/>
</dbReference>
<dbReference type="Pfam" id="PF00109">
    <property type="entry name" value="ketoacyl-synt"/>
    <property type="match status" value="1"/>
</dbReference>
<evidence type="ECO:0000259" key="2">
    <source>
        <dbReference type="Pfam" id="PF00109"/>
    </source>
</evidence>
<dbReference type="GO" id="GO:0004315">
    <property type="term" value="F:3-oxoacyl-[acyl-carrier-protein] synthase activity"/>
    <property type="evidence" value="ECO:0007669"/>
    <property type="project" value="TreeGrafter"/>
</dbReference>
<accession>A0A919F327</accession>
<comment type="caution">
    <text evidence="3">The sequence shown here is derived from an EMBL/GenBank/DDBJ whole genome shotgun (WGS) entry which is preliminary data.</text>
</comment>
<gene>
    <name evidence="3" type="ORF">GCM10018980_71600</name>
</gene>
<sequence length="321" mass="32403">MSIRVSTAVTGVGLAVPGAMSPEDLIDSAPADAEPVSPAARVGNKGLRYKDRATQLALVCAHEALRDAGLLGPEGLTVPGETIAVLVASNYGNADTVCSVTETIAAEGATSGISPMDTPNASSNVIASTLAIKYGLRGPNLMVCNGPTSGLDAVRWATGVIGARRADRALVVATEPDNAVVRRLTGADRVVDGAAALVVENQAVAVMRGADRRAVLGPALRVHGVQECLRRLGERQQNPPGACFGPGGDVVEGSPVLGADTVCHELGDRWGELSAVLGVLQCAGAVGWFARGGAGPVYALAGHDGDDATAGLTLLPPGGVR</sequence>
<dbReference type="AlphaFoldDB" id="A0A919F327"/>
<dbReference type="PANTHER" id="PTHR11712">
    <property type="entry name" value="POLYKETIDE SYNTHASE-RELATED"/>
    <property type="match status" value="1"/>
</dbReference>
<dbReference type="EMBL" id="BNBF01000035">
    <property type="protein sequence ID" value="GHG74598.1"/>
    <property type="molecule type" value="Genomic_DNA"/>
</dbReference>
<dbReference type="RefSeq" id="WP_229900797.1">
    <property type="nucleotide sequence ID" value="NZ_BNBF01000035.1"/>
</dbReference>
<dbReference type="Proteomes" id="UP000619355">
    <property type="component" value="Unassembled WGS sequence"/>
</dbReference>
<dbReference type="PANTHER" id="PTHR11712:SF336">
    <property type="entry name" value="3-OXOACYL-[ACYL-CARRIER-PROTEIN] SYNTHASE, MITOCHONDRIAL"/>
    <property type="match status" value="1"/>
</dbReference>